<dbReference type="Proteomes" id="UP000501003">
    <property type="component" value="Chromosome"/>
</dbReference>
<evidence type="ECO:0000259" key="2">
    <source>
        <dbReference type="Pfam" id="PF09339"/>
    </source>
</evidence>
<dbReference type="InterPro" id="IPR036388">
    <property type="entry name" value="WH-like_DNA-bd_sf"/>
</dbReference>
<dbReference type="Gene3D" id="3.30.420.40">
    <property type="match status" value="2"/>
</dbReference>
<keyword evidence="4" id="KW-1185">Reference proteome</keyword>
<evidence type="ECO:0000256" key="1">
    <source>
        <dbReference type="ARBA" id="ARBA00006479"/>
    </source>
</evidence>
<dbReference type="Gene3D" id="1.10.10.10">
    <property type="entry name" value="Winged helix-like DNA-binding domain superfamily/Winged helix DNA-binding domain"/>
    <property type="match status" value="1"/>
</dbReference>
<dbReference type="EMBL" id="CP054056">
    <property type="protein sequence ID" value="QKJ25694.1"/>
    <property type="molecule type" value="Genomic_DNA"/>
</dbReference>
<proteinExistence type="inferred from homology"/>
<evidence type="ECO:0000313" key="3">
    <source>
        <dbReference type="EMBL" id="QKJ25694.1"/>
    </source>
</evidence>
<dbReference type="SUPFAM" id="SSF53067">
    <property type="entry name" value="Actin-like ATPase domain"/>
    <property type="match status" value="1"/>
</dbReference>
<dbReference type="InterPro" id="IPR043129">
    <property type="entry name" value="ATPase_NBD"/>
</dbReference>
<dbReference type="PANTHER" id="PTHR18964">
    <property type="entry name" value="ROK (REPRESSOR, ORF, KINASE) FAMILY"/>
    <property type="match status" value="1"/>
</dbReference>
<dbReference type="Pfam" id="PF09339">
    <property type="entry name" value="HTH_IclR"/>
    <property type="match status" value="1"/>
</dbReference>
<protein>
    <submittedName>
        <fullName evidence="3">ROK family transcriptional regulator</fullName>
    </submittedName>
</protein>
<evidence type="ECO:0000313" key="4">
    <source>
        <dbReference type="Proteomes" id="UP000501003"/>
    </source>
</evidence>
<comment type="similarity">
    <text evidence="1">Belongs to the ROK (NagC/XylR) family.</text>
</comment>
<dbReference type="PANTHER" id="PTHR18964:SF149">
    <property type="entry name" value="BIFUNCTIONAL UDP-N-ACETYLGLUCOSAMINE 2-EPIMERASE_N-ACETYLMANNOSAMINE KINASE"/>
    <property type="match status" value="1"/>
</dbReference>
<dbReference type="Pfam" id="PF00480">
    <property type="entry name" value="ROK"/>
    <property type="match status" value="1"/>
</dbReference>
<dbReference type="AlphaFoldDB" id="A0A7D4UDL3"/>
<name>A0A7D4UDL3_9MICO</name>
<reference evidence="3 4" key="1">
    <citation type="submission" date="2020-05" db="EMBL/GenBank/DDBJ databases">
        <title>Aquirufa sp. strain 15G-AUS-rot a new Aquirufa species.</title>
        <authorList>
            <person name="Pitt A."/>
            <person name="Hahn M.W."/>
        </authorList>
    </citation>
    <scope>NUCLEOTIDE SEQUENCE [LARGE SCALE GENOMIC DNA]</scope>
    <source>
        <strain evidence="3 4">15G-AUS-rot</strain>
    </source>
</reference>
<dbReference type="InterPro" id="IPR036390">
    <property type="entry name" value="WH_DNA-bd_sf"/>
</dbReference>
<accession>A0A7D4UDL3</accession>
<dbReference type="InterPro" id="IPR000600">
    <property type="entry name" value="ROK"/>
</dbReference>
<dbReference type="InterPro" id="IPR005471">
    <property type="entry name" value="Tscrpt_reg_IclR_N"/>
</dbReference>
<sequence length="396" mass="42637">MVTQPPSALEAKPTARGSLSQVLDLVHQHRFLTRSEICRLTGLTRSTVAKIVAQLCELGLANEGKVGSLDRVGRPSLGVSAADNVLAISVHPEVDYLEVKAVAFNGQIVQSTKRLYPKPRDPAQAVEDMVFEIRALVASLERADHSYRVMGAGVIVPGQIDSGSGVVRQAPHLQWFEVPIKQQLSERLPMRVLLGNDASLGCKAEITYGAAKGSSEVVYLHGSSGIGGGIYMRGMELKGHGGYASELGHVRISSSSDNDYSGIPGTLEALVRREDLEKVLGLNQVSDDVLENALLEARTPHSTALAKRQIEALGIGVANLVNIFNPQTVVLAGFLSSLYRFDQKYFHQVVKRHAIPAALEELEVFVGELGANALAIGASELVFEDLISNPIAYMKE</sequence>
<dbReference type="SUPFAM" id="SSF46785">
    <property type="entry name" value="Winged helix' DNA-binding domain"/>
    <property type="match status" value="1"/>
</dbReference>
<dbReference type="KEGG" id="aqg:HRU87_05890"/>
<dbReference type="RefSeq" id="WP_173493991.1">
    <property type="nucleotide sequence ID" value="NZ_CP054056.1"/>
</dbReference>
<feature type="domain" description="HTH iclR-type" evidence="2">
    <location>
        <begin position="21"/>
        <end position="61"/>
    </location>
</feature>
<gene>
    <name evidence="3" type="ORF">HRU87_05890</name>
</gene>
<organism evidence="3 4">
    <name type="scientific">Aquiluna borgnonia</name>
    <dbReference type="NCBI Taxonomy" id="2499157"/>
    <lineage>
        <taxon>Bacteria</taxon>
        <taxon>Bacillati</taxon>
        <taxon>Actinomycetota</taxon>
        <taxon>Actinomycetes</taxon>
        <taxon>Micrococcales</taxon>
        <taxon>Microbacteriaceae</taxon>
        <taxon>Luna cluster</taxon>
        <taxon>Luna-1 subcluster</taxon>
        <taxon>Aquiluna</taxon>
    </lineage>
</organism>